<protein>
    <submittedName>
        <fullName evidence="1">Uncharacterized protein</fullName>
    </submittedName>
</protein>
<sequence>MAWATMMASNIDQTLTAVAERAVEEPTATTEPQEMFRKVEEQMNLSGRLGSIARWEILPYGVEQLTYYGRLWVLKPRSGHGLWGFTMLWVLIGNMSFNRPEFKRISTFQGDYFLLGLRRFFLQHASKTQKAWSWCNTSSNRFQGRLLTISSGVVSKRGKSTPDLGAFHTSDMPMWFPVNATDPMESVAVDALIHFINTLDPNVSAEPRSPPTVFWPEWKTPSANGSGSLLTFSDPAVINVTADDFRVEQMQFLIDLHLQGVTVAGS</sequence>
<evidence type="ECO:0000313" key="1">
    <source>
        <dbReference type="EMBL" id="KAJ7732335.1"/>
    </source>
</evidence>
<dbReference type="Proteomes" id="UP001215280">
    <property type="component" value="Unassembled WGS sequence"/>
</dbReference>
<gene>
    <name evidence="1" type="ORF">DFH07DRAFT_780939</name>
</gene>
<dbReference type="EMBL" id="JARJLG010000176">
    <property type="protein sequence ID" value="KAJ7732335.1"/>
    <property type="molecule type" value="Genomic_DNA"/>
</dbReference>
<name>A0AAD7I0C6_9AGAR</name>
<keyword evidence="2" id="KW-1185">Reference proteome</keyword>
<proteinExistence type="predicted"/>
<organism evidence="1 2">
    <name type="scientific">Mycena maculata</name>
    <dbReference type="NCBI Taxonomy" id="230809"/>
    <lineage>
        <taxon>Eukaryota</taxon>
        <taxon>Fungi</taxon>
        <taxon>Dikarya</taxon>
        <taxon>Basidiomycota</taxon>
        <taxon>Agaricomycotina</taxon>
        <taxon>Agaricomycetes</taxon>
        <taxon>Agaricomycetidae</taxon>
        <taxon>Agaricales</taxon>
        <taxon>Marasmiineae</taxon>
        <taxon>Mycenaceae</taxon>
        <taxon>Mycena</taxon>
    </lineage>
</organism>
<dbReference type="AlphaFoldDB" id="A0AAD7I0C6"/>
<evidence type="ECO:0000313" key="2">
    <source>
        <dbReference type="Proteomes" id="UP001215280"/>
    </source>
</evidence>
<reference evidence="1" key="1">
    <citation type="submission" date="2023-03" db="EMBL/GenBank/DDBJ databases">
        <title>Massive genome expansion in bonnet fungi (Mycena s.s.) driven by repeated elements and novel gene families across ecological guilds.</title>
        <authorList>
            <consortium name="Lawrence Berkeley National Laboratory"/>
            <person name="Harder C.B."/>
            <person name="Miyauchi S."/>
            <person name="Viragh M."/>
            <person name="Kuo A."/>
            <person name="Thoen E."/>
            <person name="Andreopoulos B."/>
            <person name="Lu D."/>
            <person name="Skrede I."/>
            <person name="Drula E."/>
            <person name="Henrissat B."/>
            <person name="Morin E."/>
            <person name="Kohler A."/>
            <person name="Barry K."/>
            <person name="LaButti K."/>
            <person name="Morin E."/>
            <person name="Salamov A."/>
            <person name="Lipzen A."/>
            <person name="Mereny Z."/>
            <person name="Hegedus B."/>
            <person name="Baldrian P."/>
            <person name="Stursova M."/>
            <person name="Weitz H."/>
            <person name="Taylor A."/>
            <person name="Grigoriev I.V."/>
            <person name="Nagy L.G."/>
            <person name="Martin F."/>
            <person name="Kauserud H."/>
        </authorList>
    </citation>
    <scope>NUCLEOTIDE SEQUENCE</scope>
    <source>
        <strain evidence="1">CBHHK188m</strain>
    </source>
</reference>
<accession>A0AAD7I0C6</accession>
<dbReference type="InterPro" id="IPR029058">
    <property type="entry name" value="AB_hydrolase_fold"/>
</dbReference>
<comment type="caution">
    <text evidence="1">The sequence shown here is derived from an EMBL/GenBank/DDBJ whole genome shotgun (WGS) entry which is preliminary data.</text>
</comment>
<dbReference type="SUPFAM" id="SSF53474">
    <property type="entry name" value="alpha/beta-Hydrolases"/>
    <property type="match status" value="1"/>
</dbReference>
<dbReference type="Gene3D" id="3.40.50.1820">
    <property type="entry name" value="alpha/beta hydrolase"/>
    <property type="match status" value="1"/>
</dbReference>